<dbReference type="InterPro" id="IPR002295">
    <property type="entry name" value="N4/N6-MTase_EcoPI_Mod-like"/>
</dbReference>
<dbReference type="PROSITE" id="PS01261">
    <property type="entry name" value="UPF0020"/>
    <property type="match status" value="1"/>
</dbReference>
<evidence type="ECO:0000313" key="8">
    <source>
        <dbReference type="EMBL" id="BCD45117.1"/>
    </source>
</evidence>
<gene>
    <name evidence="8" type="ORF">NHP190020_01560</name>
</gene>
<keyword evidence="9" id="KW-1185">Reference proteome</keyword>
<dbReference type="EC" id="2.1.1.72" evidence="2"/>
<dbReference type="RefSeq" id="WP_034376401.1">
    <property type="nucleotide sequence ID" value="NZ_AP023036.1"/>
</dbReference>
<dbReference type="Gene3D" id="3.40.50.150">
    <property type="entry name" value="Vaccinia Virus protein VP39"/>
    <property type="match status" value="2"/>
</dbReference>
<dbReference type="Proteomes" id="UP000509742">
    <property type="component" value="Chromosome"/>
</dbReference>
<dbReference type="SUPFAM" id="SSF53335">
    <property type="entry name" value="S-adenosyl-L-methionine-dependent methyltransferases"/>
    <property type="match status" value="2"/>
</dbReference>
<evidence type="ECO:0000259" key="7">
    <source>
        <dbReference type="Pfam" id="PF01555"/>
    </source>
</evidence>
<dbReference type="PRINTS" id="PR00506">
    <property type="entry name" value="D21N6MTFRASE"/>
</dbReference>
<accession>A0ABM7KX95</accession>
<evidence type="ECO:0000256" key="6">
    <source>
        <dbReference type="ARBA" id="ARBA00047942"/>
    </source>
</evidence>
<reference evidence="8 9" key="1">
    <citation type="submission" date="2020-04" db="EMBL/GenBank/DDBJ databases">
        <title>Genomic analysis of gastric non-Helicobacter pylori Helicobacters isolated in Japan.</title>
        <authorList>
            <person name="Suzuki M."/>
            <person name="Rimbara E."/>
        </authorList>
    </citation>
    <scope>NUCLEOTIDE SEQUENCE [LARGE SCALE GENOMIC DNA]</scope>
    <source>
        <strain evidence="8 9">NHP19-0020</strain>
    </source>
</reference>
<dbReference type="EMBL" id="AP023036">
    <property type="protein sequence ID" value="BCD45117.1"/>
    <property type="molecule type" value="Genomic_DNA"/>
</dbReference>
<comment type="similarity">
    <text evidence="1">Belongs to the N(4)/N(6)-methyltransferase family.</text>
</comment>
<evidence type="ECO:0000256" key="1">
    <source>
        <dbReference type="ARBA" id="ARBA00006594"/>
    </source>
</evidence>
<evidence type="ECO:0000256" key="2">
    <source>
        <dbReference type="ARBA" id="ARBA00011900"/>
    </source>
</evidence>
<dbReference type="InterPro" id="IPR053943">
    <property type="entry name" value="RlmKL-like_Mtase_CS"/>
</dbReference>
<keyword evidence="5" id="KW-0949">S-adenosyl-L-methionine</keyword>
<dbReference type="InterPro" id="IPR002941">
    <property type="entry name" value="DNA_methylase_N4/N6"/>
</dbReference>
<keyword evidence="3" id="KW-0489">Methyltransferase</keyword>
<organism evidence="8 9">
    <name type="scientific">Helicobacter suis</name>
    <dbReference type="NCBI Taxonomy" id="104628"/>
    <lineage>
        <taxon>Bacteria</taxon>
        <taxon>Pseudomonadati</taxon>
        <taxon>Campylobacterota</taxon>
        <taxon>Epsilonproteobacteria</taxon>
        <taxon>Campylobacterales</taxon>
        <taxon>Helicobacteraceae</taxon>
        <taxon>Helicobacter</taxon>
    </lineage>
</organism>
<keyword evidence="4" id="KW-0808">Transferase</keyword>
<dbReference type="Pfam" id="PF01555">
    <property type="entry name" value="N6_N4_Mtase"/>
    <property type="match status" value="1"/>
</dbReference>
<evidence type="ECO:0000313" key="9">
    <source>
        <dbReference type="Proteomes" id="UP000509742"/>
    </source>
</evidence>
<dbReference type="PROSITE" id="PS00092">
    <property type="entry name" value="N6_MTASE"/>
    <property type="match status" value="1"/>
</dbReference>
<feature type="domain" description="DNA methylase N-4/N-6" evidence="7">
    <location>
        <begin position="296"/>
        <end position="438"/>
    </location>
</feature>
<comment type="catalytic activity">
    <reaction evidence="6">
        <text>a 2'-deoxyadenosine in DNA + S-adenosyl-L-methionine = an N(6)-methyl-2'-deoxyadenosine in DNA + S-adenosyl-L-homocysteine + H(+)</text>
        <dbReference type="Rhea" id="RHEA:15197"/>
        <dbReference type="Rhea" id="RHEA-COMP:12418"/>
        <dbReference type="Rhea" id="RHEA-COMP:12419"/>
        <dbReference type="ChEBI" id="CHEBI:15378"/>
        <dbReference type="ChEBI" id="CHEBI:57856"/>
        <dbReference type="ChEBI" id="CHEBI:59789"/>
        <dbReference type="ChEBI" id="CHEBI:90615"/>
        <dbReference type="ChEBI" id="CHEBI:90616"/>
        <dbReference type="EC" id="2.1.1.72"/>
    </reaction>
</comment>
<protein>
    <recommendedName>
        <fullName evidence="2">site-specific DNA-methyltransferase (adenine-specific)</fullName>
        <ecNumber evidence="2">2.1.1.72</ecNumber>
    </recommendedName>
</protein>
<evidence type="ECO:0000256" key="4">
    <source>
        <dbReference type="ARBA" id="ARBA00022679"/>
    </source>
</evidence>
<dbReference type="InterPro" id="IPR002052">
    <property type="entry name" value="DNA_methylase_N6_adenine_CS"/>
</dbReference>
<sequence>MDPFCGSGMSAIEALRANRKAICFDLNPLSSFFIEVYTSDFDHDSFKKVALEIVAGVRDDEYYKKLWEYDGIIHNVKYDKNEIYEVCLSEYKKHKFKNSTRRARTQQDLEALLFAKTINLQKLGLNYIDEKFLDSDSFTANFIEKIGGNNFKFIWTERNLYALSLLFSKILEVKDENIKKFLVFGFLMTTHLCCKMNIPRREQACRNFSTSWGRSAYVCSSRQMEQNPLIVFYHSCFGKQSVESALKCANTYIDKSKIKLKRVTYADKRKLDNAFSLKYGSVNVLTLADYVGENSVDFILTDPPYGGLVQYFDLSYLWLVWLKKYDVKFGEIDFNGEITINKKFDLKNYGIRFTNALKQLHRVLKDGGKMVITFHNKNIQIWNCFIRSLQDAGFIIEKVIHQKNRRSGESVVANPYGTSGTDFYIRCIKRIASLDKSKSLDNLNEMIVKIGIRAISTRNEPTPFVILFDAILAEITSSGYIFSHDCDGDIKKALSAEIGKTFIITDRGKATKADRLWWLKEPHKHISLYHVPLSDRVDKVILYELKTKALITLDDALAAIYKNFPNGLTPTESSIQASLKKFALKSSGGYVYNKNAEGVLQATKHTEYIYYIGNIGKKLGYKIYVGKREQPEKITIKGQEIHLRSICDVLNLQEVLNLNQEEYFVSRAEMIDLIFIKNNKIKCIFEVENSTNIVTALHRASVLDDNVDKIIVIPDARKNELLRLKDTLTRKVIKDHNWKYITYSDVDNLNHTKNPNLATYLKAIDG</sequence>
<evidence type="ECO:0000256" key="5">
    <source>
        <dbReference type="ARBA" id="ARBA00022691"/>
    </source>
</evidence>
<name>A0ABM7KX95_9HELI</name>
<dbReference type="InterPro" id="IPR029063">
    <property type="entry name" value="SAM-dependent_MTases_sf"/>
</dbReference>
<evidence type="ECO:0000256" key="3">
    <source>
        <dbReference type="ARBA" id="ARBA00022603"/>
    </source>
</evidence>
<proteinExistence type="inferred from homology"/>